<dbReference type="PANTHER" id="PTHR13802:SF52">
    <property type="entry name" value="MUCIN-4"/>
    <property type="match status" value="1"/>
</dbReference>
<dbReference type="SUPFAM" id="SSF57184">
    <property type="entry name" value="Growth factor receptor domain"/>
    <property type="match status" value="1"/>
</dbReference>
<dbReference type="SMART" id="SM00181">
    <property type="entry name" value="EGF"/>
    <property type="match status" value="7"/>
</dbReference>
<dbReference type="SMART" id="SM00179">
    <property type="entry name" value="EGF_CA"/>
    <property type="match status" value="5"/>
</dbReference>
<dbReference type="PROSITE" id="PS51233">
    <property type="entry name" value="VWFD"/>
    <property type="match status" value="1"/>
</dbReference>
<name>A0A6P8H8M9_ACTTE</name>
<keyword evidence="19" id="KW-1185">Reference proteome</keyword>
<keyword evidence="12 14" id="KW-1015">Disulfide bond</keyword>
<gene>
    <name evidence="20" type="primary">LOC116289128</name>
</gene>
<dbReference type="InterPro" id="IPR001846">
    <property type="entry name" value="VWF_type-D"/>
</dbReference>
<comment type="subcellular location">
    <subcellularLocation>
        <location evidence="1">Membrane</location>
    </subcellularLocation>
    <subcellularLocation>
        <location evidence="2">Secreted</location>
    </subcellularLocation>
</comment>
<dbReference type="InterPro" id="IPR049883">
    <property type="entry name" value="NOTCH1_EGF-like"/>
</dbReference>
<dbReference type="OrthoDB" id="5956799at2759"/>
<keyword evidence="10 15" id="KW-1133">Transmembrane helix</keyword>
<evidence type="ECO:0000259" key="17">
    <source>
        <dbReference type="PROSITE" id="PS50856"/>
    </source>
</evidence>
<dbReference type="FunFam" id="2.10.25.10:FF:000005">
    <property type="entry name" value="Fibrillin 2"/>
    <property type="match status" value="1"/>
</dbReference>
<dbReference type="InterPro" id="IPR018097">
    <property type="entry name" value="EGF_Ca-bd_CS"/>
</dbReference>
<evidence type="ECO:0000256" key="3">
    <source>
        <dbReference type="ARBA" id="ARBA00006373"/>
    </source>
</evidence>
<dbReference type="GO" id="GO:0007160">
    <property type="term" value="P:cell-matrix adhesion"/>
    <property type="evidence" value="ECO:0007669"/>
    <property type="project" value="InterPro"/>
</dbReference>
<evidence type="ECO:0000256" key="1">
    <source>
        <dbReference type="ARBA" id="ARBA00004370"/>
    </source>
</evidence>
<dbReference type="SMART" id="SM00539">
    <property type="entry name" value="NIDO"/>
    <property type="match status" value="1"/>
</dbReference>
<organism evidence="19 20">
    <name type="scientific">Actinia tenebrosa</name>
    <name type="common">Australian red waratah sea anemone</name>
    <dbReference type="NCBI Taxonomy" id="6105"/>
    <lineage>
        <taxon>Eukaryota</taxon>
        <taxon>Metazoa</taxon>
        <taxon>Cnidaria</taxon>
        <taxon>Anthozoa</taxon>
        <taxon>Hexacorallia</taxon>
        <taxon>Actiniaria</taxon>
        <taxon>Actiniidae</taxon>
        <taxon>Actinia</taxon>
    </lineage>
</organism>
<evidence type="ECO:0000256" key="10">
    <source>
        <dbReference type="ARBA" id="ARBA00022989"/>
    </source>
</evidence>
<dbReference type="PROSITE" id="PS50026">
    <property type="entry name" value="EGF_3"/>
    <property type="match status" value="3"/>
</dbReference>
<comment type="similarity">
    <text evidence="3">Belongs to the EGF domain peptide family.</text>
</comment>
<dbReference type="FunFam" id="2.10.25.10:FF:000008">
    <property type="entry name" value="Signal peptide, CUB domain, EGF-like 2"/>
    <property type="match status" value="1"/>
</dbReference>
<evidence type="ECO:0000256" key="8">
    <source>
        <dbReference type="ARBA" id="ARBA00022737"/>
    </source>
</evidence>
<dbReference type="RefSeq" id="XP_031551866.1">
    <property type="nucleotide sequence ID" value="XM_031696006.1"/>
</dbReference>
<dbReference type="InParanoid" id="A0A6P8H8M9"/>
<evidence type="ECO:0000256" key="13">
    <source>
        <dbReference type="ARBA" id="ARBA00023180"/>
    </source>
</evidence>
<sequence>MYPYGSEANDTQITGYYDWKCPEIQLDARGMVFFRRRHYKLYVCRNGMISFIHPWYRRWPSNFAHRFWFEEEAILAPYWALIDRVYSFRSGVSKVFYHLYKDSDKDPAAQNILRRAVEDVNKHTQNNMLPKEFTNATLVLVVTWVNIRHWYSGWRSELRDKYNTFQAVLITDNVFSFVMYNYPKNGIQWSVPAEREDYNRYWKSKGLPVVGFNAGHGNDIYYNHPRSGCVMAVDIDQIEGLNIFKSPDSHTIKSTRNGIRGRVFIRLEDSRGEEDHRLRCVKWYYQQGDHRAFTQSLQPCPCSEWQARRDRRFRLTTWSWPRICYYSRFPTSWGWGQECCYKFERAQGRWGWWWWISFLAYGFPDGGNAHRFHKYRYPTEYQNDDKQAYQDCCIKSSMCWMYQEVRPSDTCSRYVPPRWSWFWGDPHFVTMDRKNYTFNGLGEYVMLDAKDGYFQLQARTSLAKGNGTATVFTGAVAQENNSVPVQVTLPYENETMEVLVDGKPFDFKSLTSDSYDLNNGSITVSKPQKQCLEMTFPSGMSVTICEKQNILSIVTAAPESFKNKTKGLLGTWNGNPEDDFTLPNGTVLPHDMNGTDIHYKYGMAWQVTNETSLFTYKEGESSDTFLNKTFRPMFIEELKFYNDSLKVEAEAKCQGDVNCLFDAASTEDVEIGLNTKQLRSQLVYDSKKMSNEPPKISKNSSVIELTVNTTANVTVEVTDANNDSITLNVTGLPADGRVRHSNSSYWTITWHVTTKKLDLQFIASDGESVSALIPKIYLCACHHGGHCEKPSKITGADSGEEKFIENACNCVDGYTGKYCETDIDACEANLNPCYPGVDCIDLPPPANVTDGYKCASCPAGYSGHGASCTDIDECDHNNGDCEQLCLNKPGSYECSCKIGYQLNADKKTCQDIDECVLASDCMHKCTNIPGSYNCSCYDNFKVKPGDSKLCVPENPCNEGEHECKQVCYKLSDSQQKCSCYKGYELKDDQKTCQDVNECATKNGCNQRCNNTIGGYYCSCLQGFELSSSSDNKTCVDINECMEWTFNCSDPSLKCMNTDGSYKCECEEGLYWNVTLKKCIGLKKGQDPPPPPPAPKPKKPNQNETMNAVNITIKNFNASKWNKPKEEKFKKTMAKAITSYCNEKGNDCSSEVKGARRFTRLITWTQDDIHLMPGFPIQINLKKYLASSLVARIAFYINFPRAVMLQTGSTVNSELVLNILNAFEEDIERALNASIIDFSIYKEKSREGENLNRDKDMLHFIVGAAVGGTVFILLIIVLAVICNKRCKRKLFPAEDYQMKEAS</sequence>
<dbReference type="GO" id="GO:0016020">
    <property type="term" value="C:membrane"/>
    <property type="evidence" value="ECO:0007669"/>
    <property type="project" value="UniProtKB-SubCell"/>
</dbReference>
<evidence type="ECO:0000256" key="9">
    <source>
        <dbReference type="ARBA" id="ARBA00022837"/>
    </source>
</evidence>
<feature type="domain" description="EGF-like" evidence="16">
    <location>
        <begin position="822"/>
        <end position="869"/>
    </location>
</feature>
<dbReference type="PROSITE" id="PS01187">
    <property type="entry name" value="EGF_CA"/>
    <property type="match status" value="2"/>
</dbReference>
<dbReference type="SUPFAM" id="SSF57196">
    <property type="entry name" value="EGF/Laminin"/>
    <property type="match status" value="2"/>
</dbReference>
<evidence type="ECO:0000256" key="2">
    <source>
        <dbReference type="ARBA" id="ARBA00004613"/>
    </source>
</evidence>
<dbReference type="InterPro" id="IPR001881">
    <property type="entry name" value="EGF-like_Ca-bd_dom"/>
</dbReference>
<accession>A0A6P8H8M9</accession>
<evidence type="ECO:0000259" key="16">
    <source>
        <dbReference type="PROSITE" id="PS50026"/>
    </source>
</evidence>
<keyword evidence="7" id="KW-0732">Signal</keyword>
<dbReference type="InterPro" id="IPR056619">
    <property type="entry name" value="C8-3_MUC4"/>
</dbReference>
<dbReference type="InterPro" id="IPR003886">
    <property type="entry name" value="NIDO_dom"/>
</dbReference>
<keyword evidence="9" id="KW-0106">Calcium</keyword>
<dbReference type="PROSITE" id="PS50856">
    <property type="entry name" value="AMOP"/>
    <property type="match status" value="1"/>
</dbReference>
<dbReference type="Pfam" id="PF06119">
    <property type="entry name" value="NIDO"/>
    <property type="match status" value="1"/>
</dbReference>
<comment type="caution">
    <text evidence="14">Lacks conserved residue(s) required for the propagation of feature annotation.</text>
</comment>
<dbReference type="PANTHER" id="PTHR13802">
    <property type="entry name" value="MUCIN 4-RELATED"/>
    <property type="match status" value="1"/>
</dbReference>
<proteinExistence type="inferred from homology"/>
<dbReference type="Gene3D" id="2.10.25.10">
    <property type="entry name" value="Laminin"/>
    <property type="match status" value="7"/>
</dbReference>
<evidence type="ECO:0000313" key="20">
    <source>
        <dbReference type="RefSeq" id="XP_031551866.1"/>
    </source>
</evidence>
<dbReference type="KEGG" id="aten:116289128"/>
<evidence type="ECO:0000259" key="18">
    <source>
        <dbReference type="PROSITE" id="PS51233"/>
    </source>
</evidence>
<dbReference type="GO" id="GO:0005509">
    <property type="term" value="F:calcium ion binding"/>
    <property type="evidence" value="ECO:0007669"/>
    <property type="project" value="InterPro"/>
</dbReference>
<dbReference type="InterPro" id="IPR051495">
    <property type="entry name" value="Epithelial_Barrier/Signaling"/>
</dbReference>
<keyword evidence="13" id="KW-0325">Glycoprotein</keyword>
<reference evidence="20" key="1">
    <citation type="submission" date="2025-08" db="UniProtKB">
        <authorList>
            <consortium name="RefSeq"/>
        </authorList>
    </citation>
    <scope>IDENTIFICATION</scope>
    <source>
        <tissue evidence="20">Tentacle</tissue>
    </source>
</reference>
<protein>
    <submittedName>
        <fullName evidence="20">Mucin-like protein isoform X1</fullName>
    </submittedName>
</protein>
<dbReference type="InterPro" id="IPR005533">
    <property type="entry name" value="AMOP_dom"/>
</dbReference>
<dbReference type="PROSITE" id="PS01186">
    <property type="entry name" value="EGF_2"/>
    <property type="match status" value="2"/>
</dbReference>
<evidence type="ECO:0000313" key="19">
    <source>
        <dbReference type="Proteomes" id="UP000515163"/>
    </source>
</evidence>
<dbReference type="Pfam" id="PF14670">
    <property type="entry name" value="FXa_inhibition"/>
    <property type="match status" value="1"/>
</dbReference>
<evidence type="ECO:0000256" key="12">
    <source>
        <dbReference type="ARBA" id="ARBA00023157"/>
    </source>
</evidence>
<evidence type="ECO:0000256" key="15">
    <source>
        <dbReference type="SAM" id="Phobius"/>
    </source>
</evidence>
<dbReference type="InterPro" id="IPR000742">
    <property type="entry name" value="EGF"/>
</dbReference>
<keyword evidence="8" id="KW-0677">Repeat</keyword>
<dbReference type="SMART" id="SM00723">
    <property type="entry name" value="AMOP"/>
    <property type="match status" value="1"/>
</dbReference>
<keyword evidence="5 14" id="KW-0245">EGF-like domain</keyword>
<keyword evidence="11 15" id="KW-0472">Membrane</keyword>
<feature type="domain" description="VWFD" evidence="18">
    <location>
        <begin position="418"/>
        <end position="613"/>
    </location>
</feature>
<dbReference type="Proteomes" id="UP000515163">
    <property type="component" value="Unplaced"/>
</dbReference>
<evidence type="ECO:0000256" key="11">
    <source>
        <dbReference type="ARBA" id="ARBA00023136"/>
    </source>
</evidence>
<dbReference type="GeneID" id="116289128"/>
<keyword evidence="4" id="KW-0964">Secreted</keyword>
<dbReference type="CDD" id="cd00054">
    <property type="entry name" value="EGF_CA"/>
    <property type="match status" value="4"/>
</dbReference>
<evidence type="ECO:0000256" key="14">
    <source>
        <dbReference type="PROSITE-ProRule" id="PRU00076"/>
    </source>
</evidence>
<dbReference type="Pfam" id="PF23263">
    <property type="entry name" value="C8-3_MUC4"/>
    <property type="match status" value="1"/>
</dbReference>
<evidence type="ECO:0000256" key="6">
    <source>
        <dbReference type="ARBA" id="ARBA00022692"/>
    </source>
</evidence>
<keyword evidence="6 15" id="KW-0812">Transmembrane</keyword>
<feature type="transmembrane region" description="Helical" evidence="15">
    <location>
        <begin position="1256"/>
        <end position="1280"/>
    </location>
</feature>
<feature type="domain" description="AMOP" evidence="17">
    <location>
        <begin position="272"/>
        <end position="406"/>
    </location>
</feature>
<evidence type="ECO:0000256" key="5">
    <source>
        <dbReference type="ARBA" id="ARBA00022536"/>
    </source>
</evidence>
<dbReference type="PROSITE" id="PS00010">
    <property type="entry name" value="ASX_HYDROXYL"/>
    <property type="match status" value="2"/>
</dbReference>
<dbReference type="InterPro" id="IPR026823">
    <property type="entry name" value="cEGF"/>
</dbReference>
<dbReference type="InterPro" id="IPR000152">
    <property type="entry name" value="EGF-type_Asp/Asn_hydroxyl_site"/>
</dbReference>
<dbReference type="Pfam" id="PF12662">
    <property type="entry name" value="cEGF"/>
    <property type="match status" value="2"/>
</dbReference>
<evidence type="ECO:0000256" key="7">
    <source>
        <dbReference type="ARBA" id="ARBA00022729"/>
    </source>
</evidence>
<evidence type="ECO:0000256" key="4">
    <source>
        <dbReference type="ARBA" id="ARBA00022525"/>
    </source>
</evidence>
<feature type="domain" description="EGF-like" evidence="16">
    <location>
        <begin position="994"/>
        <end position="1029"/>
    </location>
</feature>
<feature type="disulfide bond" evidence="14">
    <location>
        <begin position="998"/>
        <end position="1008"/>
    </location>
</feature>
<dbReference type="InterPro" id="IPR009030">
    <property type="entry name" value="Growth_fac_rcpt_cys_sf"/>
</dbReference>
<dbReference type="SMART" id="SM00216">
    <property type="entry name" value="VWD"/>
    <property type="match status" value="1"/>
</dbReference>
<feature type="domain" description="EGF-like" evidence="16">
    <location>
        <begin position="870"/>
        <end position="910"/>
    </location>
</feature>
<dbReference type="Pfam" id="PF07645">
    <property type="entry name" value="EGF_CA"/>
    <property type="match status" value="1"/>
</dbReference>
<dbReference type="GO" id="GO:0005576">
    <property type="term" value="C:extracellular region"/>
    <property type="evidence" value="ECO:0007669"/>
    <property type="project" value="UniProtKB-SubCell"/>
</dbReference>
<dbReference type="PROSITE" id="PS00022">
    <property type="entry name" value="EGF_1"/>
    <property type="match status" value="1"/>
</dbReference>
<dbReference type="Pfam" id="PF00094">
    <property type="entry name" value="VWD"/>
    <property type="match status" value="1"/>
</dbReference>